<dbReference type="AlphaFoldDB" id="A0A4P9VXE3"/>
<sequence>MVVRDAWALFRMAALPYPRSHIVPIPRTFVSKFLSRITSKAEPPPPPTQSPTSGFVHNLRMFLPALAKLLGSSTRRVHLVRFWTHAARGARGFAGTRSGVFTTTGVNHPPRPFVFSATDVRPSVFVSSSVPVPDRTVDDDLRSRLKSRARKRGQLQRRRREGVQFGSGVVQAFRARRGGGLADATRPVPAAIVVRKPETRGFDDEIDQGMVADGAFVRLSIFLYGPPSLELSTLHPTPSTPLTPSKIKPRLLDAEFEKMFISVSKGADEILFEQFIDFMKAQQEDRTSPDQLKVSFQTLAGDK</sequence>
<keyword evidence="2" id="KW-1185">Reference proteome</keyword>
<evidence type="ECO:0000313" key="2">
    <source>
        <dbReference type="Proteomes" id="UP000269721"/>
    </source>
</evidence>
<dbReference type="Proteomes" id="UP000269721">
    <property type="component" value="Unassembled WGS sequence"/>
</dbReference>
<evidence type="ECO:0000313" key="1">
    <source>
        <dbReference type="EMBL" id="RKO82958.1"/>
    </source>
</evidence>
<name>A0A4P9VXE3_9FUNG</name>
<reference evidence="2" key="1">
    <citation type="journal article" date="2018" name="Nat. Microbiol.">
        <title>Leveraging single-cell genomics to expand the fungal tree of life.</title>
        <authorList>
            <person name="Ahrendt S.R."/>
            <person name="Quandt C.A."/>
            <person name="Ciobanu D."/>
            <person name="Clum A."/>
            <person name="Salamov A."/>
            <person name="Andreopoulos B."/>
            <person name="Cheng J.F."/>
            <person name="Woyke T."/>
            <person name="Pelin A."/>
            <person name="Henrissat B."/>
            <person name="Reynolds N.K."/>
            <person name="Benny G.L."/>
            <person name="Smith M.E."/>
            <person name="James T.Y."/>
            <person name="Grigoriev I.V."/>
        </authorList>
    </citation>
    <scope>NUCLEOTIDE SEQUENCE [LARGE SCALE GENOMIC DNA]</scope>
</reference>
<organism evidence="1 2">
    <name type="scientific">Blyttiomyces helicus</name>
    <dbReference type="NCBI Taxonomy" id="388810"/>
    <lineage>
        <taxon>Eukaryota</taxon>
        <taxon>Fungi</taxon>
        <taxon>Fungi incertae sedis</taxon>
        <taxon>Chytridiomycota</taxon>
        <taxon>Chytridiomycota incertae sedis</taxon>
        <taxon>Chytridiomycetes</taxon>
        <taxon>Chytridiomycetes incertae sedis</taxon>
        <taxon>Blyttiomyces</taxon>
    </lineage>
</organism>
<gene>
    <name evidence="1" type="ORF">BDK51DRAFT_34720</name>
</gene>
<dbReference type="OrthoDB" id="10017054at2759"/>
<feature type="non-terminal residue" evidence="1">
    <location>
        <position position="303"/>
    </location>
</feature>
<protein>
    <submittedName>
        <fullName evidence="1">Uncharacterized protein</fullName>
    </submittedName>
</protein>
<accession>A0A4P9VXE3</accession>
<proteinExistence type="predicted"/>
<dbReference type="EMBL" id="ML001860">
    <property type="protein sequence ID" value="RKO82958.1"/>
    <property type="molecule type" value="Genomic_DNA"/>
</dbReference>